<accession>A0A9X2I1Y9</accession>
<proteinExistence type="predicted"/>
<dbReference type="RefSeq" id="WP_253968925.1">
    <property type="nucleotide sequence ID" value="NZ_JAMFTH010000006.1"/>
</dbReference>
<reference evidence="1" key="2">
    <citation type="submission" date="2023-01" db="EMBL/GenBank/DDBJ databases">
        <title>Gilvimarinus xylanilyticus HB14 isolated from Caulerpa lentillifera aquaculture base in Hainan, China.</title>
        <authorList>
            <person name="Zhang Y.-J."/>
        </authorList>
    </citation>
    <scope>NUCLEOTIDE SEQUENCE</scope>
    <source>
        <strain evidence="1">HB14</strain>
    </source>
</reference>
<dbReference type="InterPro" id="IPR035437">
    <property type="entry name" value="SNase_OB-fold_sf"/>
</dbReference>
<evidence type="ECO:0000313" key="2">
    <source>
        <dbReference type="Proteomes" id="UP001139319"/>
    </source>
</evidence>
<evidence type="ECO:0000313" key="1">
    <source>
        <dbReference type="EMBL" id="MCP8900631.1"/>
    </source>
</evidence>
<sequence>MTLGRIVVSVLCIFGLGLGECFAFELKSKGEIVWVADGDSFRFRPDNALMWVKLKSFAKTRDGKTTHSLRVDDRFHLKDMSFLVRVGNVGTAESGTTQGRLAEQFARSVLEGAEGTLYCWDIGYYGRPICSFWTDNWEYGQALIEKGYSDYETRYGEHPRFHKKYLKASGRR</sequence>
<gene>
    <name evidence="1" type="ORF">M6D89_15085</name>
</gene>
<protein>
    <submittedName>
        <fullName evidence="1">Thermonuclease family protein</fullName>
    </submittedName>
</protein>
<dbReference type="SUPFAM" id="SSF50199">
    <property type="entry name" value="Staphylococcal nuclease"/>
    <property type="match status" value="1"/>
</dbReference>
<reference evidence="1" key="1">
    <citation type="submission" date="2022-05" db="EMBL/GenBank/DDBJ databases">
        <authorList>
            <person name="Sun H.-N."/>
        </authorList>
    </citation>
    <scope>NUCLEOTIDE SEQUENCE</scope>
    <source>
        <strain evidence="1">HB14</strain>
    </source>
</reference>
<keyword evidence="2" id="KW-1185">Reference proteome</keyword>
<dbReference type="EMBL" id="JAMFTH010000006">
    <property type="protein sequence ID" value="MCP8900631.1"/>
    <property type="molecule type" value="Genomic_DNA"/>
</dbReference>
<name>A0A9X2I1Y9_9GAMM</name>
<dbReference type="AlphaFoldDB" id="A0A9X2I1Y9"/>
<dbReference type="Proteomes" id="UP001139319">
    <property type="component" value="Unassembled WGS sequence"/>
</dbReference>
<dbReference type="Gene3D" id="2.40.50.90">
    <property type="match status" value="1"/>
</dbReference>
<organism evidence="1 2">
    <name type="scientific">Gilvimarinus xylanilyticus</name>
    <dbReference type="NCBI Taxonomy" id="2944139"/>
    <lineage>
        <taxon>Bacteria</taxon>
        <taxon>Pseudomonadati</taxon>
        <taxon>Pseudomonadota</taxon>
        <taxon>Gammaproteobacteria</taxon>
        <taxon>Cellvibrionales</taxon>
        <taxon>Cellvibrionaceae</taxon>
        <taxon>Gilvimarinus</taxon>
    </lineage>
</organism>
<comment type="caution">
    <text evidence="1">The sequence shown here is derived from an EMBL/GenBank/DDBJ whole genome shotgun (WGS) entry which is preliminary data.</text>
</comment>